<protein>
    <submittedName>
        <fullName evidence="15">NPC1</fullName>
    </submittedName>
</protein>
<feature type="chain" id="PRO_5046407983" evidence="13">
    <location>
        <begin position="24"/>
        <end position="699"/>
    </location>
</feature>
<dbReference type="SUPFAM" id="SSF82866">
    <property type="entry name" value="Multidrug efflux transporter AcrB transmembrane domain"/>
    <property type="match status" value="1"/>
</dbReference>
<evidence type="ECO:0000313" key="15">
    <source>
        <dbReference type="EMBL" id="UYV60289.1"/>
    </source>
</evidence>
<dbReference type="EMBL" id="CP092863">
    <property type="protein sequence ID" value="UYV60289.1"/>
    <property type="molecule type" value="Genomic_DNA"/>
</dbReference>
<gene>
    <name evidence="15" type="ORF">LAZ67_1000730</name>
</gene>
<dbReference type="InterPro" id="IPR000731">
    <property type="entry name" value="SSD"/>
</dbReference>
<evidence type="ECO:0000256" key="9">
    <source>
        <dbReference type="ARBA" id="ARBA00023157"/>
    </source>
</evidence>
<reference evidence="15 16" key="1">
    <citation type="submission" date="2022-01" db="EMBL/GenBank/DDBJ databases">
        <title>A chromosomal length assembly of Cordylochernes scorpioides.</title>
        <authorList>
            <person name="Zeh D."/>
            <person name="Zeh J."/>
        </authorList>
    </citation>
    <scope>NUCLEOTIDE SEQUENCE [LARGE SCALE GENOMIC DNA]</scope>
    <source>
        <strain evidence="15">IN4F17</strain>
        <tissue evidence="15">Whole Body</tissue>
    </source>
</reference>
<comment type="catalytic activity">
    <reaction evidence="11">
        <text>cholesterol(in) = cholesterol(out)</text>
        <dbReference type="Rhea" id="RHEA:39747"/>
        <dbReference type="ChEBI" id="CHEBI:16113"/>
    </reaction>
</comment>
<evidence type="ECO:0000256" key="12">
    <source>
        <dbReference type="SAM" id="Phobius"/>
    </source>
</evidence>
<evidence type="ECO:0000256" key="4">
    <source>
        <dbReference type="ARBA" id="ARBA00022692"/>
    </source>
</evidence>
<feature type="transmembrane region" description="Helical" evidence="12">
    <location>
        <begin position="449"/>
        <end position="471"/>
    </location>
</feature>
<keyword evidence="9" id="KW-1015">Disulfide bond</keyword>
<feature type="signal peptide" evidence="13">
    <location>
        <begin position="1"/>
        <end position="23"/>
    </location>
</feature>
<evidence type="ECO:0000313" key="16">
    <source>
        <dbReference type="Proteomes" id="UP001235939"/>
    </source>
</evidence>
<name>A0ABY6JV11_9ARAC</name>
<evidence type="ECO:0000256" key="3">
    <source>
        <dbReference type="ARBA" id="ARBA00022448"/>
    </source>
</evidence>
<dbReference type="PANTHER" id="PTHR45727">
    <property type="entry name" value="NPC INTRACELLULAR CHOLESTEROL TRANSPORTER 1"/>
    <property type="match status" value="1"/>
</dbReference>
<proteinExistence type="inferred from homology"/>
<evidence type="ECO:0000259" key="14">
    <source>
        <dbReference type="PROSITE" id="PS50156"/>
    </source>
</evidence>
<dbReference type="Gene3D" id="1.20.1640.10">
    <property type="entry name" value="Multidrug efflux transporter AcrB transmembrane domain"/>
    <property type="match status" value="1"/>
</dbReference>
<organism evidence="15 16">
    <name type="scientific">Cordylochernes scorpioides</name>
    <dbReference type="NCBI Taxonomy" id="51811"/>
    <lineage>
        <taxon>Eukaryota</taxon>
        <taxon>Metazoa</taxon>
        <taxon>Ecdysozoa</taxon>
        <taxon>Arthropoda</taxon>
        <taxon>Chelicerata</taxon>
        <taxon>Arachnida</taxon>
        <taxon>Pseudoscorpiones</taxon>
        <taxon>Cheliferoidea</taxon>
        <taxon>Chernetidae</taxon>
        <taxon>Cordylochernes</taxon>
    </lineage>
</organism>
<evidence type="ECO:0000256" key="2">
    <source>
        <dbReference type="ARBA" id="ARBA00005585"/>
    </source>
</evidence>
<keyword evidence="3" id="KW-0813">Transport</keyword>
<accession>A0ABY6JV11</accession>
<dbReference type="InterPro" id="IPR032190">
    <property type="entry name" value="NPC1_N"/>
</dbReference>
<dbReference type="PANTHER" id="PTHR45727:SF2">
    <property type="entry name" value="NPC INTRACELLULAR CHOLESTEROL TRANSPORTER 1"/>
    <property type="match status" value="1"/>
</dbReference>
<keyword evidence="10" id="KW-0325">Glycoprotein</keyword>
<evidence type="ECO:0000256" key="5">
    <source>
        <dbReference type="ARBA" id="ARBA00022729"/>
    </source>
</evidence>
<keyword evidence="5 13" id="KW-0732">Signal</keyword>
<dbReference type="Pfam" id="PF16414">
    <property type="entry name" value="NPC1_N"/>
    <property type="match status" value="1"/>
</dbReference>
<feature type="transmembrane region" description="Helical" evidence="12">
    <location>
        <begin position="492"/>
        <end position="513"/>
    </location>
</feature>
<keyword evidence="7" id="KW-0445">Lipid transport</keyword>
<keyword evidence="6 12" id="KW-1133">Transmembrane helix</keyword>
<dbReference type="Pfam" id="PF12349">
    <property type="entry name" value="Sterol-sensing"/>
    <property type="match status" value="1"/>
</dbReference>
<evidence type="ECO:0000256" key="8">
    <source>
        <dbReference type="ARBA" id="ARBA00023136"/>
    </source>
</evidence>
<evidence type="ECO:0000256" key="11">
    <source>
        <dbReference type="ARBA" id="ARBA00034049"/>
    </source>
</evidence>
<dbReference type="InterPro" id="IPR053958">
    <property type="entry name" value="HMGCR/SNAP/NPC1-like_SSD"/>
</dbReference>
<dbReference type="PROSITE" id="PS50156">
    <property type="entry name" value="SSD"/>
    <property type="match status" value="1"/>
</dbReference>
<dbReference type="InterPro" id="IPR053956">
    <property type="entry name" value="NPC1_MLD"/>
</dbReference>
<dbReference type="Pfam" id="PF22314">
    <property type="entry name" value="NPC1_MLD"/>
    <property type="match status" value="1"/>
</dbReference>
<sequence length="699" mass="77821">MLPKSRFVLREGLLCVSLSKVHCCVLTGNATRVCCSDSQMVNLAGNLNLPEQLGFGRCPSCIHNFRKLFCTLTCSPHQSKFVEVLSTKPADQDKLAVAAINYYLSYNNTGWLSTEAASIQKEQQQATIECEGAPPASARHKQALYIEEVSCLERLGSAMEVWIETAFRSWGTWVAGRPVLVMSISLQASVLLSLGLLFNYDVTIDPVKLWASPASQARRDMEYFNQHFGPFYRIEQLIITPSNQSYFTKDIKGRNVTWGPAFEKDFLLEVLDLQNKVENLLVEHDNQTVKLENICLAPLSPVNKHCAIQSVFGYFQDNRDTLLDRKDEYLDHIYRCFKGKAIQECFSRYGGPLESTDAILGGFNHSDYATAQALVITIPVINYNEKEKIQPALAWETECTDLLLTSGGDLCLSQVDSKVTLGLVGVIIVLLSVTSALGLFFILGVSATLIIIEVIPFLVLAVGVDNIFILVQAFQRDKPRAGEPLANQIGRVVGDIAPSMMLSSFSMASAFFIGTLTDMPAVRQFALFAAVALVFNFILQMTCFLGLFTLDARRQMSNRLDVCCWIRGDKKPKPGEELQGGGILVSWFQNVWGPLLMWTPARVAVLIGFVGWLCASLAVAPHIPIGLDQELSVPEDSYMTTYFQYLNKYLSVGPPLYFIIKDGYNYTDPAMQNRICGLLNCNQDSLAVHLQWMADRKNM</sequence>
<feature type="domain" description="SSD" evidence="14">
    <location>
        <begin position="412"/>
        <end position="550"/>
    </location>
</feature>
<evidence type="ECO:0000256" key="1">
    <source>
        <dbReference type="ARBA" id="ARBA00004141"/>
    </source>
</evidence>
<comment type="similarity">
    <text evidence="2">Belongs to the patched family.</text>
</comment>
<keyword evidence="4 12" id="KW-0812">Transmembrane</keyword>
<feature type="transmembrane region" description="Helical" evidence="12">
    <location>
        <begin position="603"/>
        <end position="623"/>
    </location>
</feature>
<feature type="transmembrane region" description="Helical" evidence="12">
    <location>
        <begin position="525"/>
        <end position="550"/>
    </location>
</feature>
<keyword evidence="8 12" id="KW-0472">Membrane</keyword>
<feature type="transmembrane region" description="Helical" evidence="12">
    <location>
        <begin position="421"/>
        <end position="443"/>
    </location>
</feature>
<evidence type="ECO:0000256" key="13">
    <source>
        <dbReference type="SAM" id="SignalP"/>
    </source>
</evidence>
<evidence type="ECO:0000256" key="6">
    <source>
        <dbReference type="ARBA" id="ARBA00022989"/>
    </source>
</evidence>
<dbReference type="Proteomes" id="UP001235939">
    <property type="component" value="Chromosome 01"/>
</dbReference>
<evidence type="ECO:0000256" key="10">
    <source>
        <dbReference type="ARBA" id="ARBA00023180"/>
    </source>
</evidence>
<keyword evidence="16" id="KW-1185">Reference proteome</keyword>
<comment type="subcellular location">
    <subcellularLocation>
        <location evidence="1">Membrane</location>
        <topology evidence="1">Multi-pass membrane protein</topology>
    </subcellularLocation>
</comment>
<evidence type="ECO:0000256" key="7">
    <source>
        <dbReference type="ARBA" id="ARBA00023055"/>
    </source>
</evidence>